<dbReference type="RefSeq" id="WP_075607422.1">
    <property type="nucleotide sequence ID" value="NZ_CP052766.1"/>
</dbReference>
<protein>
    <submittedName>
        <fullName evidence="5">Helix-turn-helix transcriptional regulator</fullName>
    </submittedName>
</protein>
<dbReference type="InterPro" id="IPR018060">
    <property type="entry name" value="HTH_AraC"/>
</dbReference>
<dbReference type="AlphaFoldDB" id="A0A6M4MDV6"/>
<reference evidence="5 6" key="2">
    <citation type="submission" date="2020-04" db="EMBL/GenBank/DDBJ databases">
        <title>Complete genome sequence of Alteromonas pelagimontana 5.12T.</title>
        <authorList>
            <person name="Sinha R.K."/>
            <person name="Krishnan K.P."/>
            <person name="Kurian J.P."/>
        </authorList>
    </citation>
    <scope>NUCLEOTIDE SEQUENCE [LARGE SCALE GENOMIC DNA]</scope>
    <source>
        <strain evidence="5 6">5.12</strain>
    </source>
</reference>
<dbReference type="InterPro" id="IPR046532">
    <property type="entry name" value="DUF6597"/>
</dbReference>
<keyword evidence="6" id="KW-1185">Reference proteome</keyword>
<reference evidence="6" key="1">
    <citation type="submission" date="2014-12" db="EMBL/GenBank/DDBJ databases">
        <title>Complete genome sequence of a multi-drug resistant Klebsiella pneumoniae.</title>
        <authorList>
            <person name="Hua X."/>
            <person name="Chen Q."/>
            <person name="Li X."/>
            <person name="Feng Y."/>
            <person name="Ruan Z."/>
            <person name="Yu Y."/>
        </authorList>
    </citation>
    <scope>NUCLEOTIDE SEQUENCE [LARGE SCALE GENOMIC DNA]</scope>
    <source>
        <strain evidence="6">5.12</strain>
    </source>
</reference>
<dbReference type="GO" id="GO:0003700">
    <property type="term" value="F:DNA-binding transcription factor activity"/>
    <property type="evidence" value="ECO:0007669"/>
    <property type="project" value="InterPro"/>
</dbReference>
<evidence type="ECO:0000256" key="2">
    <source>
        <dbReference type="ARBA" id="ARBA00023125"/>
    </source>
</evidence>
<evidence type="ECO:0000313" key="6">
    <source>
        <dbReference type="Proteomes" id="UP000219285"/>
    </source>
</evidence>
<keyword evidence="3" id="KW-0804">Transcription</keyword>
<dbReference type="Pfam" id="PF20240">
    <property type="entry name" value="DUF6597"/>
    <property type="match status" value="1"/>
</dbReference>
<accession>A0A6M4MDV6</accession>
<evidence type="ECO:0000256" key="1">
    <source>
        <dbReference type="ARBA" id="ARBA00023015"/>
    </source>
</evidence>
<dbReference type="KEGG" id="apel:CA267_011075"/>
<keyword evidence="2" id="KW-0238">DNA-binding</keyword>
<sequence>MTTIIPASSFTALHIRLYEPQRLLKPWVQCIWTLEGCSHSKLQKTEKLYPDAGSSLTFKYEPDGIKAVFFHNKHTLYHSLSGCERRISIRFTPSGAHFLLGLEVQDLAGQDHCLAELSPLLWRQSLEQLVNRLAMTDFALHMKMIQTWLIQCLAKSESPDLRTGGIIHEIQNLASTPYDIAGKIGFTRRTLERKLKREVGVTPNQIVNFSRIHKARQLLLRTEMSLADVALHCGYLDQAHFNNAFRKATFESPGYYRHRKLSQISNPPF</sequence>
<name>A0A6M4MDV6_9ALTE</name>
<evidence type="ECO:0000259" key="4">
    <source>
        <dbReference type="PROSITE" id="PS01124"/>
    </source>
</evidence>
<dbReference type="OrthoDB" id="6592899at2"/>
<evidence type="ECO:0000256" key="3">
    <source>
        <dbReference type="ARBA" id="ARBA00023163"/>
    </source>
</evidence>
<dbReference type="Pfam" id="PF12833">
    <property type="entry name" value="HTH_18"/>
    <property type="match status" value="1"/>
</dbReference>
<gene>
    <name evidence="5" type="ORF">CA267_011075</name>
</gene>
<dbReference type="Proteomes" id="UP000219285">
    <property type="component" value="Chromosome"/>
</dbReference>
<dbReference type="GO" id="GO:0043565">
    <property type="term" value="F:sequence-specific DNA binding"/>
    <property type="evidence" value="ECO:0007669"/>
    <property type="project" value="InterPro"/>
</dbReference>
<proteinExistence type="predicted"/>
<dbReference type="Gene3D" id="1.10.10.60">
    <property type="entry name" value="Homeodomain-like"/>
    <property type="match status" value="2"/>
</dbReference>
<dbReference type="SUPFAM" id="SSF46689">
    <property type="entry name" value="Homeodomain-like"/>
    <property type="match status" value="1"/>
</dbReference>
<evidence type="ECO:0000313" key="5">
    <source>
        <dbReference type="EMBL" id="QJR81283.1"/>
    </source>
</evidence>
<feature type="domain" description="HTH araC/xylS-type" evidence="4">
    <location>
        <begin position="179"/>
        <end position="259"/>
    </location>
</feature>
<dbReference type="PANTHER" id="PTHR43280">
    <property type="entry name" value="ARAC-FAMILY TRANSCRIPTIONAL REGULATOR"/>
    <property type="match status" value="1"/>
</dbReference>
<dbReference type="EMBL" id="CP052766">
    <property type="protein sequence ID" value="QJR81283.1"/>
    <property type="molecule type" value="Genomic_DNA"/>
</dbReference>
<keyword evidence="1" id="KW-0805">Transcription regulation</keyword>
<dbReference type="InterPro" id="IPR009057">
    <property type="entry name" value="Homeodomain-like_sf"/>
</dbReference>
<dbReference type="SMART" id="SM00342">
    <property type="entry name" value="HTH_ARAC"/>
    <property type="match status" value="1"/>
</dbReference>
<dbReference type="PANTHER" id="PTHR43280:SF28">
    <property type="entry name" value="HTH-TYPE TRANSCRIPTIONAL ACTIVATOR RHAS"/>
    <property type="match status" value="1"/>
</dbReference>
<organism evidence="5 6">
    <name type="scientific">Alteromonas pelagimontana</name>
    <dbReference type="NCBI Taxonomy" id="1858656"/>
    <lineage>
        <taxon>Bacteria</taxon>
        <taxon>Pseudomonadati</taxon>
        <taxon>Pseudomonadota</taxon>
        <taxon>Gammaproteobacteria</taxon>
        <taxon>Alteromonadales</taxon>
        <taxon>Alteromonadaceae</taxon>
        <taxon>Alteromonas/Salinimonas group</taxon>
        <taxon>Alteromonas</taxon>
    </lineage>
</organism>
<dbReference type="PROSITE" id="PS01124">
    <property type="entry name" value="HTH_ARAC_FAMILY_2"/>
    <property type="match status" value="1"/>
</dbReference>